<dbReference type="SMART" id="SM00530">
    <property type="entry name" value="HTH_XRE"/>
    <property type="match status" value="1"/>
</dbReference>
<accession>A0A6L6WYQ3</accession>
<sequence length="191" mass="20780">MMRSVPGMIRGRKIRHLVAIMTTDSVRIMTTGRIEVGPTGRTVAANVKRLRESRGLTLRALSAALRESGRPLSADALNKIENGDGNQDRGIRRVDVDDLMALAVVLEVSPVALLLPHDARGTAEVTAAGQVDGREAWKWARSIEPLGYHRIEDEDEKARALMAFHLASSPVGITKQSQQRLEAAEDGPSVD</sequence>
<dbReference type="EMBL" id="WPNZ01000009">
    <property type="protein sequence ID" value="MVO86640.1"/>
    <property type="molecule type" value="Genomic_DNA"/>
</dbReference>
<proteinExistence type="predicted"/>
<keyword evidence="3" id="KW-1185">Reference proteome</keyword>
<dbReference type="GO" id="GO:0003677">
    <property type="term" value="F:DNA binding"/>
    <property type="evidence" value="ECO:0007669"/>
    <property type="project" value="InterPro"/>
</dbReference>
<evidence type="ECO:0000313" key="2">
    <source>
        <dbReference type="EMBL" id="MVO86640.1"/>
    </source>
</evidence>
<dbReference type="PROSITE" id="PS50943">
    <property type="entry name" value="HTH_CROC1"/>
    <property type="match status" value="1"/>
</dbReference>
<feature type="domain" description="HTH cro/C1-type" evidence="1">
    <location>
        <begin position="47"/>
        <end position="113"/>
    </location>
</feature>
<organism evidence="2 3">
    <name type="scientific">Streptomyces typhae</name>
    <dbReference type="NCBI Taxonomy" id="2681492"/>
    <lineage>
        <taxon>Bacteria</taxon>
        <taxon>Bacillati</taxon>
        <taxon>Actinomycetota</taxon>
        <taxon>Actinomycetes</taxon>
        <taxon>Kitasatosporales</taxon>
        <taxon>Streptomycetaceae</taxon>
        <taxon>Streptomyces</taxon>
    </lineage>
</organism>
<dbReference type="Gene3D" id="1.10.260.40">
    <property type="entry name" value="lambda repressor-like DNA-binding domains"/>
    <property type="match status" value="1"/>
</dbReference>
<evidence type="ECO:0000259" key="1">
    <source>
        <dbReference type="PROSITE" id="PS50943"/>
    </source>
</evidence>
<reference evidence="2 3" key="1">
    <citation type="submission" date="2019-11" db="EMBL/GenBank/DDBJ databases">
        <title>Streptomyces typhae sp. nov., a novel endophytic actinomycete isolated from the root of cattail pollen (Typha angustifolia L.).</title>
        <authorList>
            <person name="Peng C."/>
        </authorList>
    </citation>
    <scope>NUCLEOTIDE SEQUENCE [LARGE SCALE GENOMIC DNA]</scope>
    <source>
        <strain evidence="3">p1417</strain>
    </source>
</reference>
<evidence type="ECO:0000313" key="3">
    <source>
        <dbReference type="Proteomes" id="UP000483802"/>
    </source>
</evidence>
<protein>
    <submittedName>
        <fullName evidence="2">Helix-turn-helix domain-containing protein</fullName>
    </submittedName>
</protein>
<dbReference type="AlphaFoldDB" id="A0A6L6WYQ3"/>
<dbReference type="Proteomes" id="UP000483802">
    <property type="component" value="Unassembled WGS sequence"/>
</dbReference>
<dbReference type="SUPFAM" id="SSF47413">
    <property type="entry name" value="lambda repressor-like DNA-binding domains"/>
    <property type="match status" value="1"/>
</dbReference>
<name>A0A6L6WYQ3_9ACTN</name>
<dbReference type="CDD" id="cd00093">
    <property type="entry name" value="HTH_XRE"/>
    <property type="match status" value="1"/>
</dbReference>
<dbReference type="InterPro" id="IPR010982">
    <property type="entry name" value="Lambda_DNA-bd_dom_sf"/>
</dbReference>
<gene>
    <name evidence="2" type="ORF">GPA10_18220</name>
</gene>
<dbReference type="InterPro" id="IPR001387">
    <property type="entry name" value="Cro/C1-type_HTH"/>
</dbReference>
<comment type="caution">
    <text evidence="2">The sequence shown here is derived from an EMBL/GenBank/DDBJ whole genome shotgun (WGS) entry which is preliminary data.</text>
</comment>